<evidence type="ECO:0000313" key="1">
    <source>
        <dbReference type="EMBL" id="KDQ64241.1"/>
    </source>
</evidence>
<dbReference type="HOGENOM" id="CLU_202726_0_0_1"/>
<accession>A0A067QNL9</accession>
<dbReference type="AlphaFoldDB" id="A0A067QNL9"/>
<reference evidence="2" key="1">
    <citation type="journal article" date="2014" name="Proc. Natl. Acad. Sci. U.S.A.">
        <title>Extensive sampling of basidiomycete genomes demonstrates inadequacy of the white-rot/brown-rot paradigm for wood decay fungi.</title>
        <authorList>
            <person name="Riley R."/>
            <person name="Salamov A.A."/>
            <person name="Brown D.W."/>
            <person name="Nagy L.G."/>
            <person name="Floudas D."/>
            <person name="Held B.W."/>
            <person name="Levasseur A."/>
            <person name="Lombard V."/>
            <person name="Morin E."/>
            <person name="Otillar R."/>
            <person name="Lindquist E.A."/>
            <person name="Sun H."/>
            <person name="LaButti K.M."/>
            <person name="Schmutz J."/>
            <person name="Jabbour D."/>
            <person name="Luo H."/>
            <person name="Baker S.E."/>
            <person name="Pisabarro A.G."/>
            <person name="Walton J.D."/>
            <person name="Blanchette R.A."/>
            <person name="Henrissat B."/>
            <person name="Martin F."/>
            <person name="Cullen D."/>
            <person name="Hibbett D.S."/>
            <person name="Grigoriev I.V."/>
        </authorList>
    </citation>
    <scope>NUCLEOTIDE SEQUENCE [LARGE SCALE GENOMIC DNA]</scope>
    <source>
        <strain evidence="2">MUCL 33604</strain>
    </source>
</reference>
<protein>
    <submittedName>
        <fullName evidence="1">Uncharacterized protein</fullName>
    </submittedName>
</protein>
<dbReference type="STRING" id="933084.A0A067QNL9"/>
<dbReference type="EMBL" id="KL197709">
    <property type="protein sequence ID" value="KDQ64241.1"/>
    <property type="molecule type" value="Genomic_DNA"/>
</dbReference>
<sequence length="71" mass="7795">MANIARQVQNGAPQDPLHPLVPSSYTEALDSVRIFTIVPNALDQSLQVRLAETFLAIAESLRKPRGSLLRV</sequence>
<name>A0A067QNL9_9AGAM</name>
<gene>
    <name evidence="1" type="ORF">JAAARDRAFT_27866</name>
</gene>
<dbReference type="OrthoDB" id="2343366at2759"/>
<dbReference type="Proteomes" id="UP000027265">
    <property type="component" value="Unassembled WGS sequence"/>
</dbReference>
<evidence type="ECO:0000313" key="2">
    <source>
        <dbReference type="Proteomes" id="UP000027265"/>
    </source>
</evidence>
<dbReference type="InParanoid" id="A0A067QNL9"/>
<proteinExistence type="predicted"/>
<keyword evidence="2" id="KW-1185">Reference proteome</keyword>
<organism evidence="1 2">
    <name type="scientific">Jaapia argillacea MUCL 33604</name>
    <dbReference type="NCBI Taxonomy" id="933084"/>
    <lineage>
        <taxon>Eukaryota</taxon>
        <taxon>Fungi</taxon>
        <taxon>Dikarya</taxon>
        <taxon>Basidiomycota</taxon>
        <taxon>Agaricomycotina</taxon>
        <taxon>Agaricomycetes</taxon>
        <taxon>Agaricomycetidae</taxon>
        <taxon>Jaapiales</taxon>
        <taxon>Jaapiaceae</taxon>
        <taxon>Jaapia</taxon>
    </lineage>
</organism>